<feature type="region of interest" description="Disordered" evidence="1">
    <location>
        <begin position="126"/>
        <end position="187"/>
    </location>
</feature>
<proteinExistence type="predicted"/>
<feature type="chain" id="PRO_5012526743" evidence="2">
    <location>
        <begin position="30"/>
        <end position="187"/>
    </location>
</feature>
<gene>
    <name evidence="3" type="ORF">B1202_06540</name>
</gene>
<feature type="compositionally biased region" description="Low complexity" evidence="1">
    <location>
        <begin position="163"/>
        <end position="187"/>
    </location>
</feature>
<comment type="caution">
    <text evidence="3">The sequence shown here is derived from an EMBL/GenBank/DDBJ whole genome shotgun (WGS) entry which is preliminary data.</text>
</comment>
<dbReference type="AlphaFoldDB" id="A0A1T1H428"/>
<accession>A0A1T1H428</accession>
<dbReference type="EMBL" id="MVKX01000003">
    <property type="protein sequence ID" value="OOV84612.1"/>
    <property type="molecule type" value="Genomic_DNA"/>
</dbReference>
<keyword evidence="4" id="KW-1185">Reference proteome</keyword>
<evidence type="ECO:0000313" key="3">
    <source>
        <dbReference type="EMBL" id="OOV84612.1"/>
    </source>
</evidence>
<feature type="compositionally biased region" description="Polar residues" evidence="1">
    <location>
        <begin position="127"/>
        <end position="162"/>
    </location>
</feature>
<keyword evidence="2" id="KW-0732">Signal</keyword>
<dbReference type="Gene3D" id="1.10.287.700">
    <property type="entry name" value="Helix hairpin bin"/>
    <property type="match status" value="1"/>
</dbReference>
<name>A0A1T1H428_9GAMM</name>
<feature type="signal peptide" evidence="2">
    <location>
        <begin position="1"/>
        <end position="29"/>
    </location>
</feature>
<organism evidence="3 4">
    <name type="scientific">Acinetobacter amyesii</name>
    <dbReference type="NCBI Taxonomy" id="2942470"/>
    <lineage>
        <taxon>Bacteria</taxon>
        <taxon>Pseudomonadati</taxon>
        <taxon>Pseudomonadota</taxon>
        <taxon>Gammaproteobacteria</taxon>
        <taxon>Moraxellales</taxon>
        <taxon>Moraxellaceae</taxon>
        <taxon>Acinetobacter</taxon>
    </lineage>
</organism>
<dbReference type="Proteomes" id="UP000191160">
    <property type="component" value="Unassembled WGS sequence"/>
</dbReference>
<protein>
    <submittedName>
        <fullName evidence="3">Uncharacterized protein</fullName>
    </submittedName>
</protein>
<evidence type="ECO:0000256" key="2">
    <source>
        <dbReference type="SAM" id="SignalP"/>
    </source>
</evidence>
<reference evidence="3 4" key="1">
    <citation type="submission" date="2017-02" db="EMBL/GenBank/DDBJ databases">
        <title>Acinetobacter sp. ANC 4945, whole genome shotgun sequencing project.</title>
        <authorList>
            <person name="Radolfova-Krizova L."/>
            <person name="Al Atrouni A."/>
            <person name="Nemec A."/>
        </authorList>
    </citation>
    <scope>NUCLEOTIDE SEQUENCE [LARGE SCALE GENOMIC DNA]</scope>
    <source>
        <strain evidence="3 4">ANC 4945</strain>
    </source>
</reference>
<evidence type="ECO:0000313" key="4">
    <source>
        <dbReference type="Proteomes" id="UP000191160"/>
    </source>
</evidence>
<evidence type="ECO:0000256" key="1">
    <source>
        <dbReference type="SAM" id="MobiDB-lite"/>
    </source>
</evidence>
<sequence length="187" mass="20216">MKFRGEAVKISLKATLCLSLIFTTPMLWAQDNTAAQSTEQQAKKPVSPYGDNPNLLHVWAYKAQEGVVGAAKNIGEMTERGISKIKPSVDQAWDNTKTATQNTVQQVDQGAQQATQNVNEKLKQTRENITGKTSQPAPISQQSLSEPSSGNTINTAPSNNAGQNNNQYPQSSYPSSSTSTTYPVTDL</sequence>